<evidence type="ECO:0000313" key="1">
    <source>
        <dbReference type="EMBL" id="GJT82212.1"/>
    </source>
</evidence>
<name>A0ABQ5H4N7_9ASTR</name>
<reference evidence="1" key="2">
    <citation type="submission" date="2022-01" db="EMBL/GenBank/DDBJ databases">
        <authorList>
            <person name="Yamashiro T."/>
            <person name="Shiraishi A."/>
            <person name="Satake H."/>
            <person name="Nakayama K."/>
        </authorList>
    </citation>
    <scope>NUCLEOTIDE SEQUENCE</scope>
</reference>
<reference evidence="1" key="1">
    <citation type="journal article" date="2022" name="Int. J. Mol. Sci.">
        <title>Draft Genome of Tanacetum Coccineum: Genomic Comparison of Closely Related Tanacetum-Family Plants.</title>
        <authorList>
            <person name="Yamashiro T."/>
            <person name="Shiraishi A."/>
            <person name="Nakayama K."/>
            <person name="Satake H."/>
        </authorList>
    </citation>
    <scope>NUCLEOTIDE SEQUENCE</scope>
</reference>
<dbReference type="Proteomes" id="UP001151760">
    <property type="component" value="Unassembled WGS sequence"/>
</dbReference>
<keyword evidence="2" id="KW-1185">Reference proteome</keyword>
<sequence length="230" mass="25678">MSGSQLAYSPYHLEGKVNFEGVRNVMPWAANVERRKRVKCYVQGSGRWKRKMGVGRGSGSPDSTRISSLVDRDSDLGLKKCCSSSIVHRTVDSMDENMIRLLLKDQADAAEKQAQQHATTFQMQFDALRAELHATRGLLQTRYEGGGDLGSTLPLAEGGRVQLGRCGFRMVSMDGKEWVNYRLGQIYRKWIKLNLQRKLLVSKPTTLGDTFSLARIAEARLDDQAVPATV</sequence>
<dbReference type="EMBL" id="BQNB010019146">
    <property type="protein sequence ID" value="GJT82212.1"/>
    <property type="molecule type" value="Genomic_DNA"/>
</dbReference>
<protein>
    <submittedName>
        <fullName evidence="1">Uncharacterized protein</fullName>
    </submittedName>
</protein>
<comment type="caution">
    <text evidence="1">The sequence shown here is derived from an EMBL/GenBank/DDBJ whole genome shotgun (WGS) entry which is preliminary data.</text>
</comment>
<evidence type="ECO:0000313" key="2">
    <source>
        <dbReference type="Proteomes" id="UP001151760"/>
    </source>
</evidence>
<proteinExistence type="predicted"/>
<organism evidence="1 2">
    <name type="scientific">Tanacetum coccineum</name>
    <dbReference type="NCBI Taxonomy" id="301880"/>
    <lineage>
        <taxon>Eukaryota</taxon>
        <taxon>Viridiplantae</taxon>
        <taxon>Streptophyta</taxon>
        <taxon>Embryophyta</taxon>
        <taxon>Tracheophyta</taxon>
        <taxon>Spermatophyta</taxon>
        <taxon>Magnoliopsida</taxon>
        <taxon>eudicotyledons</taxon>
        <taxon>Gunneridae</taxon>
        <taxon>Pentapetalae</taxon>
        <taxon>asterids</taxon>
        <taxon>campanulids</taxon>
        <taxon>Asterales</taxon>
        <taxon>Asteraceae</taxon>
        <taxon>Asteroideae</taxon>
        <taxon>Anthemideae</taxon>
        <taxon>Anthemidinae</taxon>
        <taxon>Tanacetum</taxon>
    </lineage>
</organism>
<gene>
    <name evidence="1" type="ORF">Tco_1056554</name>
</gene>
<accession>A0ABQ5H4N7</accession>